<proteinExistence type="predicted"/>
<dbReference type="AlphaFoldDB" id="A0A7V3VSJ4"/>
<name>A0A7V3VSJ4_9BACT</name>
<accession>A0A7V3VSJ4</accession>
<reference evidence="1" key="1">
    <citation type="journal article" date="2020" name="mSystems">
        <title>Genome- and Community-Level Interaction Insights into Carbon Utilization and Element Cycling Functions of Hydrothermarchaeota in Hydrothermal Sediment.</title>
        <authorList>
            <person name="Zhou Z."/>
            <person name="Liu Y."/>
            <person name="Xu W."/>
            <person name="Pan J."/>
            <person name="Luo Z.H."/>
            <person name="Li M."/>
        </authorList>
    </citation>
    <scope>NUCLEOTIDE SEQUENCE [LARGE SCALE GENOMIC DNA]</scope>
    <source>
        <strain evidence="1">SpSt-966</strain>
    </source>
</reference>
<organism evidence="1">
    <name type="scientific">Mesoaciditoga lauensis</name>
    <dbReference type="NCBI Taxonomy" id="1495039"/>
    <lineage>
        <taxon>Bacteria</taxon>
        <taxon>Thermotogati</taxon>
        <taxon>Thermotogota</taxon>
        <taxon>Thermotogae</taxon>
        <taxon>Mesoaciditogales</taxon>
        <taxon>Mesoaciditogaceae</taxon>
        <taxon>Mesoaciditoga</taxon>
    </lineage>
</organism>
<sequence>MRKLLWLFLVFVPTLSFALQISSLTANPVFLLKGDTVNLSISASPSSMIVKSSLALYDSSANATYVLYNAQISGNNYSWPYYVGDSSNYRAQAIFSTSAGTVYSNTATFTTNIPAASVQSTIVTIPFISNVMSSYSVNVKNIGSQTLYFTTESSPTGLSISPEEGQIFSGESTSISLSFTGFFLPGKNYTLDAILKSNDPRTNMSTYLLGRFLVGPDGLEITPVELSNTKVGVGSDITAYFSILYSDVTVSYVYAIWATPNNTYTFNLPLSGNNFSTNINTTMAGTYTFSKIIVGYTYNGQNLQMVLSPNINVSVYDVPNSMNLTLINGTQKVAAVISSSSTPTLYAFDNSVNTQIPVVKVGQTWTGTYTYANTPGQVTITSSFQGTQTVISKTFSRYMVQGNQNLYFSDGWITIPSSAFPNPALVAFYSENFNPSSYYTGYSTFNQISDSISLVSTITPASSFDYTLYFNTESVNGLLGNVKVYSENKGNWYLSSIIPNVTIQMANFYAKTGTYALGLNTQIEAGQIPSIDSFVAVPAKLIGNGNVQFFLTVDEDCYYQIYIYDLRGRIVGYQKGTALKINNNLVYTLNSAQLSNGLYTAVIGIGNSPNGFSQSKSIPFVVVK</sequence>
<gene>
    <name evidence="1" type="ORF">ENX73_02855</name>
</gene>
<protein>
    <submittedName>
        <fullName evidence="1">Uncharacterized protein</fullName>
    </submittedName>
</protein>
<comment type="caution">
    <text evidence="1">The sequence shown here is derived from an EMBL/GenBank/DDBJ whole genome shotgun (WGS) entry which is preliminary data.</text>
</comment>
<dbReference type="EMBL" id="DTPE01000114">
    <property type="protein sequence ID" value="HGE75048.1"/>
    <property type="molecule type" value="Genomic_DNA"/>
</dbReference>
<evidence type="ECO:0000313" key="1">
    <source>
        <dbReference type="EMBL" id="HGE75048.1"/>
    </source>
</evidence>